<name>A0A328P0E1_9GAMM</name>
<dbReference type="PANTHER" id="PTHR48081:SF6">
    <property type="entry name" value="PEPTIDASE S9 PROLYL OLIGOPEPTIDASE CATALYTIC DOMAIN-CONTAINING PROTEIN"/>
    <property type="match status" value="1"/>
</dbReference>
<dbReference type="InterPro" id="IPR029058">
    <property type="entry name" value="AB_hydrolase_fold"/>
</dbReference>
<gene>
    <name evidence="4" type="ORF">CA260_18785</name>
</gene>
<keyword evidence="4" id="KW-0119">Carbohydrate metabolism</keyword>
<evidence type="ECO:0000256" key="2">
    <source>
        <dbReference type="SAM" id="SignalP"/>
    </source>
</evidence>
<dbReference type="GO" id="GO:0008236">
    <property type="term" value="F:serine-type peptidase activity"/>
    <property type="evidence" value="ECO:0007669"/>
    <property type="project" value="InterPro"/>
</dbReference>
<dbReference type="RefSeq" id="WP_111984609.1">
    <property type="nucleotide sequence ID" value="NZ_NFZS01000005.1"/>
</dbReference>
<keyword evidence="1 4" id="KW-0378">Hydrolase</keyword>
<dbReference type="EMBL" id="NFZS01000005">
    <property type="protein sequence ID" value="RAO74853.1"/>
    <property type="molecule type" value="Genomic_DNA"/>
</dbReference>
<accession>A0A328P0E1</accession>
<dbReference type="Proteomes" id="UP000248926">
    <property type="component" value="Unassembled WGS sequence"/>
</dbReference>
<keyword evidence="4" id="KW-0326">Glycosidase</keyword>
<comment type="caution">
    <text evidence="4">The sequence shown here is derived from an EMBL/GenBank/DDBJ whole genome shotgun (WGS) entry which is preliminary data.</text>
</comment>
<dbReference type="Gene3D" id="3.40.50.1820">
    <property type="entry name" value="alpha/beta hydrolase"/>
    <property type="match status" value="1"/>
</dbReference>
<evidence type="ECO:0000313" key="4">
    <source>
        <dbReference type="EMBL" id="RAO74853.1"/>
    </source>
</evidence>
<evidence type="ECO:0000313" key="5">
    <source>
        <dbReference type="Proteomes" id="UP000248926"/>
    </source>
</evidence>
<dbReference type="InterPro" id="IPR050300">
    <property type="entry name" value="GDXG_lipolytic_enzyme"/>
</dbReference>
<keyword evidence="4" id="KW-0624">Polysaccharide degradation</keyword>
<sequence>MRSWLTALCLLAGCAGVHAETTVWQPAAGHTQLSLWPGTPPGAVAMPGPEKVDTNPAALIGGKTVTGVRNVSQPTMTVYAPQGKNTGAAVVVFPGGGFEMLAIDLEGTDVCDWLTTRGVTCVLLKYRVPSAPYDWHCDCRPHNFNLSMPSLQDAQRALRLVRAHAADWHIDAHKVGVLGFSAGGFLVAEVSTQFKLRSYAPIDAVDRESSRPDFALAIYPGHLATDSGKFNPHLPVSHDTPPTFVLQAEDDHVDGVDQALVYYNALKRADVPAELHVYPHGGHAFGLRPTSLPITHWPALAETWMGSLGILPAVEP</sequence>
<dbReference type="SUPFAM" id="SSF53474">
    <property type="entry name" value="alpha/beta-Hydrolases"/>
    <property type="match status" value="1"/>
</dbReference>
<feature type="domain" description="Peptidase S9 prolyl oligopeptidase catalytic" evidence="3">
    <location>
        <begin position="161"/>
        <end position="286"/>
    </location>
</feature>
<dbReference type="GO" id="GO:0006508">
    <property type="term" value="P:proteolysis"/>
    <property type="evidence" value="ECO:0007669"/>
    <property type="project" value="InterPro"/>
</dbReference>
<keyword evidence="4" id="KW-0858">Xylan degradation</keyword>
<reference evidence="4 5" key="1">
    <citation type="journal article" date="2018" name="Genet. Mol. Biol.">
        <title>The genome sequence of Dyella jiangningensis FCAV SCS01 from a lignocellulose-decomposing microbial consortium metagenome reveals potential for biotechnological applications.</title>
        <authorList>
            <person name="Desiderato J.G."/>
            <person name="Alvarenga D.O."/>
            <person name="Constancio M.T.L."/>
            <person name="Alves L.M.C."/>
            <person name="Varani A.M."/>
        </authorList>
    </citation>
    <scope>NUCLEOTIDE SEQUENCE [LARGE SCALE GENOMIC DNA]</scope>
    <source>
        <strain evidence="4 5">FCAV SCS01</strain>
    </source>
</reference>
<proteinExistence type="predicted"/>
<dbReference type="InterPro" id="IPR001375">
    <property type="entry name" value="Peptidase_S9_cat"/>
</dbReference>
<dbReference type="GO" id="GO:0045493">
    <property type="term" value="P:xylan catabolic process"/>
    <property type="evidence" value="ECO:0007669"/>
    <property type="project" value="UniProtKB-KW"/>
</dbReference>
<dbReference type="Pfam" id="PF00326">
    <property type="entry name" value="Peptidase_S9"/>
    <property type="match status" value="1"/>
</dbReference>
<keyword evidence="5" id="KW-1185">Reference proteome</keyword>
<keyword evidence="2" id="KW-0732">Signal</keyword>
<dbReference type="PANTHER" id="PTHR48081">
    <property type="entry name" value="AB HYDROLASE SUPERFAMILY PROTEIN C4A8.06C"/>
    <property type="match status" value="1"/>
</dbReference>
<organism evidence="4 5">
    <name type="scientific">Dyella jiangningensis</name>
    <dbReference type="NCBI Taxonomy" id="1379159"/>
    <lineage>
        <taxon>Bacteria</taxon>
        <taxon>Pseudomonadati</taxon>
        <taxon>Pseudomonadota</taxon>
        <taxon>Gammaproteobacteria</taxon>
        <taxon>Lysobacterales</taxon>
        <taxon>Rhodanobacteraceae</taxon>
        <taxon>Dyella</taxon>
    </lineage>
</organism>
<feature type="signal peptide" evidence="2">
    <location>
        <begin position="1"/>
        <end position="19"/>
    </location>
</feature>
<dbReference type="OrthoDB" id="9771666at2"/>
<dbReference type="AlphaFoldDB" id="A0A328P0E1"/>
<evidence type="ECO:0000256" key="1">
    <source>
        <dbReference type="ARBA" id="ARBA00022801"/>
    </source>
</evidence>
<feature type="chain" id="PRO_5016320990" evidence="2">
    <location>
        <begin position="20"/>
        <end position="316"/>
    </location>
</feature>
<evidence type="ECO:0000259" key="3">
    <source>
        <dbReference type="Pfam" id="PF00326"/>
    </source>
</evidence>
<dbReference type="GO" id="GO:0016798">
    <property type="term" value="F:hydrolase activity, acting on glycosyl bonds"/>
    <property type="evidence" value="ECO:0007669"/>
    <property type="project" value="UniProtKB-KW"/>
</dbReference>
<protein>
    <submittedName>
        <fullName evidence="4">Xylanase</fullName>
    </submittedName>
</protein>